<sequence length="80" mass="8812">MSQMVSACMREVAKLKDKMQVNKSFLFRNRCATEVSPGEQGKEGKTASLRDVKSSVEAKGEDGGFSEATIFMIMDRFAPS</sequence>
<protein>
    <submittedName>
        <fullName evidence="2">Uncharacterized protein</fullName>
    </submittedName>
</protein>
<accession>A0AAF0XWN1</accession>
<reference evidence="2" key="1">
    <citation type="journal article" date="2016" name="Nat. Genet.">
        <title>A high-quality carrot genome assembly provides new insights into carotenoid accumulation and asterid genome evolution.</title>
        <authorList>
            <person name="Iorizzo M."/>
            <person name="Ellison S."/>
            <person name="Senalik D."/>
            <person name="Zeng P."/>
            <person name="Satapoomin P."/>
            <person name="Huang J."/>
            <person name="Bowman M."/>
            <person name="Iovene M."/>
            <person name="Sanseverino W."/>
            <person name="Cavagnaro P."/>
            <person name="Yildiz M."/>
            <person name="Macko-Podgorni A."/>
            <person name="Moranska E."/>
            <person name="Grzebelus E."/>
            <person name="Grzebelus D."/>
            <person name="Ashrafi H."/>
            <person name="Zheng Z."/>
            <person name="Cheng S."/>
            <person name="Spooner D."/>
            <person name="Van Deynze A."/>
            <person name="Simon P."/>
        </authorList>
    </citation>
    <scope>NUCLEOTIDE SEQUENCE</scope>
    <source>
        <tissue evidence="2">Leaf</tissue>
    </source>
</reference>
<evidence type="ECO:0000313" key="2">
    <source>
        <dbReference type="EMBL" id="WOH13816.1"/>
    </source>
</evidence>
<dbReference type="PANTHER" id="PTHR36346:SF2">
    <property type="entry name" value="EXPRESSED PROTEIN"/>
    <property type="match status" value="1"/>
</dbReference>
<dbReference type="AlphaFoldDB" id="A0AAF0XWN1"/>
<proteinExistence type="predicted"/>
<feature type="compositionally biased region" description="Basic and acidic residues" evidence="1">
    <location>
        <begin position="40"/>
        <end position="60"/>
    </location>
</feature>
<dbReference type="Proteomes" id="UP000077755">
    <property type="component" value="Chromosome 9"/>
</dbReference>
<dbReference type="PANTHER" id="PTHR36346">
    <property type="entry name" value="EXPRESSED PROTEIN"/>
    <property type="match status" value="1"/>
</dbReference>
<keyword evidence="3" id="KW-1185">Reference proteome</keyword>
<evidence type="ECO:0000256" key="1">
    <source>
        <dbReference type="SAM" id="MobiDB-lite"/>
    </source>
</evidence>
<feature type="region of interest" description="Disordered" evidence="1">
    <location>
        <begin position="35"/>
        <end position="60"/>
    </location>
</feature>
<reference evidence="2" key="2">
    <citation type="submission" date="2022-03" db="EMBL/GenBank/DDBJ databases">
        <title>Draft title - Genomic analysis of global carrot germplasm unveils the trajectory of domestication and the origin of high carotenoid orange carrot.</title>
        <authorList>
            <person name="Iorizzo M."/>
            <person name="Ellison S."/>
            <person name="Senalik D."/>
            <person name="Macko-Podgorni A."/>
            <person name="Grzebelus D."/>
            <person name="Bostan H."/>
            <person name="Rolling W."/>
            <person name="Curaba J."/>
            <person name="Simon P."/>
        </authorList>
    </citation>
    <scope>NUCLEOTIDE SEQUENCE</scope>
    <source>
        <tissue evidence="2">Leaf</tissue>
    </source>
</reference>
<organism evidence="2 3">
    <name type="scientific">Daucus carota subsp. sativus</name>
    <name type="common">Carrot</name>
    <dbReference type="NCBI Taxonomy" id="79200"/>
    <lineage>
        <taxon>Eukaryota</taxon>
        <taxon>Viridiplantae</taxon>
        <taxon>Streptophyta</taxon>
        <taxon>Embryophyta</taxon>
        <taxon>Tracheophyta</taxon>
        <taxon>Spermatophyta</taxon>
        <taxon>Magnoliopsida</taxon>
        <taxon>eudicotyledons</taxon>
        <taxon>Gunneridae</taxon>
        <taxon>Pentapetalae</taxon>
        <taxon>asterids</taxon>
        <taxon>campanulids</taxon>
        <taxon>Apiales</taxon>
        <taxon>Apiaceae</taxon>
        <taxon>Apioideae</taxon>
        <taxon>Scandiceae</taxon>
        <taxon>Daucinae</taxon>
        <taxon>Daucus</taxon>
        <taxon>Daucus sect. Daucus</taxon>
    </lineage>
</organism>
<evidence type="ECO:0000313" key="3">
    <source>
        <dbReference type="Proteomes" id="UP000077755"/>
    </source>
</evidence>
<name>A0AAF0XWN1_DAUCS</name>
<gene>
    <name evidence="2" type="ORF">DCAR_0933327</name>
</gene>
<dbReference type="EMBL" id="CP093351">
    <property type="protein sequence ID" value="WOH13816.1"/>
    <property type="molecule type" value="Genomic_DNA"/>
</dbReference>